<name>A0A0B7NCK8_9FUNG</name>
<feature type="domain" description="SWIRM" evidence="2">
    <location>
        <begin position="202"/>
        <end position="298"/>
    </location>
</feature>
<dbReference type="InterPro" id="IPR009057">
    <property type="entry name" value="Homeodomain-like_sf"/>
</dbReference>
<dbReference type="Proteomes" id="UP000054107">
    <property type="component" value="Unassembled WGS sequence"/>
</dbReference>
<dbReference type="OrthoDB" id="5598695at2759"/>
<accession>A0A0B7NCK8</accession>
<evidence type="ECO:0000259" key="2">
    <source>
        <dbReference type="PROSITE" id="PS50934"/>
    </source>
</evidence>
<dbReference type="STRING" id="35722.A0A0B7NCK8"/>
<dbReference type="Pfam" id="PF04433">
    <property type="entry name" value="SWIRM"/>
    <property type="match status" value="1"/>
</dbReference>
<feature type="compositionally biased region" description="Low complexity" evidence="1">
    <location>
        <begin position="27"/>
        <end position="38"/>
    </location>
</feature>
<dbReference type="InterPro" id="IPR036388">
    <property type="entry name" value="WH-like_DNA-bd_sf"/>
</dbReference>
<evidence type="ECO:0000256" key="1">
    <source>
        <dbReference type="SAM" id="MobiDB-lite"/>
    </source>
</evidence>
<evidence type="ECO:0000313" key="4">
    <source>
        <dbReference type="Proteomes" id="UP000054107"/>
    </source>
</evidence>
<dbReference type="SUPFAM" id="SSF46689">
    <property type="entry name" value="Homeodomain-like"/>
    <property type="match status" value="1"/>
</dbReference>
<reference evidence="3 4" key="1">
    <citation type="submission" date="2014-09" db="EMBL/GenBank/DDBJ databases">
        <authorList>
            <person name="Ellenberger Sabrina"/>
        </authorList>
    </citation>
    <scope>NUCLEOTIDE SEQUENCE [LARGE SCALE GENOMIC DNA]</scope>
    <source>
        <strain evidence="3 4">CBS 412.66</strain>
    </source>
</reference>
<protein>
    <recommendedName>
        <fullName evidence="2">SWIRM domain-containing protein</fullName>
    </recommendedName>
</protein>
<evidence type="ECO:0000313" key="3">
    <source>
        <dbReference type="EMBL" id="CEP13085.1"/>
    </source>
</evidence>
<proteinExistence type="predicted"/>
<dbReference type="GO" id="GO:0010468">
    <property type="term" value="P:regulation of gene expression"/>
    <property type="evidence" value="ECO:0007669"/>
    <property type="project" value="UniProtKB-ARBA"/>
</dbReference>
<dbReference type="EMBL" id="LN729218">
    <property type="protein sequence ID" value="CEP13085.1"/>
    <property type="molecule type" value="Genomic_DNA"/>
</dbReference>
<feature type="compositionally biased region" description="Low complexity" evidence="1">
    <location>
        <begin position="91"/>
        <end position="109"/>
    </location>
</feature>
<feature type="region of interest" description="Disordered" evidence="1">
    <location>
        <begin position="80"/>
        <end position="110"/>
    </location>
</feature>
<dbReference type="PROSITE" id="PS50934">
    <property type="entry name" value="SWIRM"/>
    <property type="match status" value="1"/>
</dbReference>
<dbReference type="Gene3D" id="1.10.10.10">
    <property type="entry name" value="Winged helix-like DNA-binding domain superfamily/Winged helix DNA-binding domain"/>
    <property type="match status" value="1"/>
</dbReference>
<sequence length="298" mass="33151">MMSSIPISPPVTPKHSDEPQTPPYDTLELPPSLECLSSTDLRRKSSVKKYSRTMSMSSSQDVIAFRDPFATEGSCYLSAAAGHSPPPPSNRSKSIPTRSPSPSTRGSFTINIFDDGVISGGCRMNNRKRRNHQAEQRMTDTLVTQNQPTFSALLNTERNVKKSKTDAAAAYDNVDITLSDETIFEDPEWIPDMEAFDTVPAVRVVWKGSPLSIDNLPFYESLHPGEVHIASTLRLTPEQYLKCRRSLILAAQEFDKLRIPFRKSDAQKCVRIDVNKTSALWSAFSKLGWLAPRQSSSA</sequence>
<gene>
    <name evidence="3" type="primary">PARPA_07128.1 scaffold 26363</name>
</gene>
<dbReference type="AlphaFoldDB" id="A0A0B7NCK8"/>
<feature type="region of interest" description="Disordered" evidence="1">
    <location>
        <begin position="1"/>
        <end position="58"/>
    </location>
</feature>
<keyword evidence="4" id="KW-1185">Reference proteome</keyword>
<organism evidence="3 4">
    <name type="scientific">Parasitella parasitica</name>
    <dbReference type="NCBI Taxonomy" id="35722"/>
    <lineage>
        <taxon>Eukaryota</taxon>
        <taxon>Fungi</taxon>
        <taxon>Fungi incertae sedis</taxon>
        <taxon>Mucoromycota</taxon>
        <taxon>Mucoromycotina</taxon>
        <taxon>Mucoromycetes</taxon>
        <taxon>Mucorales</taxon>
        <taxon>Mucorineae</taxon>
        <taxon>Mucoraceae</taxon>
        <taxon>Parasitella</taxon>
    </lineage>
</organism>
<dbReference type="FunFam" id="1.10.10.10:FF:000087">
    <property type="entry name" value="Transcriptional adapter 2"/>
    <property type="match status" value="1"/>
</dbReference>
<dbReference type="InterPro" id="IPR007526">
    <property type="entry name" value="SWIRM"/>
</dbReference>